<evidence type="ECO:0000256" key="5">
    <source>
        <dbReference type="ARBA" id="ARBA00022605"/>
    </source>
</evidence>
<evidence type="ECO:0000256" key="3">
    <source>
        <dbReference type="ARBA" id="ARBA00006904"/>
    </source>
</evidence>
<comment type="catalytic activity">
    <reaction evidence="10 12">
        <text>O-phospho-L-serine + 2-oxoglutarate = 3-phosphooxypyruvate + L-glutamate</text>
        <dbReference type="Rhea" id="RHEA:14329"/>
        <dbReference type="ChEBI" id="CHEBI:16810"/>
        <dbReference type="ChEBI" id="CHEBI:18110"/>
        <dbReference type="ChEBI" id="CHEBI:29985"/>
        <dbReference type="ChEBI" id="CHEBI:57524"/>
        <dbReference type="EC" id="2.6.1.52"/>
    </reaction>
</comment>
<comment type="caution">
    <text evidence="14">The sequence shown here is derived from an EMBL/GenBank/DDBJ whole genome shotgun (WGS) entry which is preliminary data.</text>
</comment>
<comment type="catalytic activity">
    <reaction evidence="9">
        <text>4-(phosphooxy)-L-threonine + 2-oxoglutarate = (R)-3-hydroxy-2-oxo-4-phosphooxybutanoate + L-glutamate</text>
        <dbReference type="Rhea" id="RHEA:16573"/>
        <dbReference type="ChEBI" id="CHEBI:16810"/>
        <dbReference type="ChEBI" id="CHEBI:29985"/>
        <dbReference type="ChEBI" id="CHEBI:58452"/>
        <dbReference type="ChEBI" id="CHEBI:58538"/>
        <dbReference type="EC" id="2.6.1.52"/>
    </reaction>
</comment>
<dbReference type="AlphaFoldDB" id="A0A1Y2CGP3"/>
<dbReference type="UniPathway" id="UPA00135">
    <property type="reaction ID" value="UER00197"/>
</dbReference>
<dbReference type="GO" id="GO:0005737">
    <property type="term" value="C:cytoplasm"/>
    <property type="evidence" value="ECO:0007669"/>
    <property type="project" value="TreeGrafter"/>
</dbReference>
<comment type="pathway">
    <text evidence="2 12">Amino-acid biosynthesis; L-serine biosynthesis; L-serine from 3-phospho-D-glycerate: step 2/3.</text>
</comment>
<dbReference type="PROSITE" id="PS00595">
    <property type="entry name" value="AA_TRANSFER_CLASS_5"/>
    <property type="match status" value="1"/>
</dbReference>
<dbReference type="Gene3D" id="3.90.1150.10">
    <property type="entry name" value="Aspartate Aminotransferase, domain 1"/>
    <property type="match status" value="1"/>
</dbReference>
<dbReference type="STRING" id="1754190.A0A1Y2CGP3"/>
<evidence type="ECO:0000313" key="14">
    <source>
        <dbReference type="EMBL" id="ORY46218.1"/>
    </source>
</evidence>
<dbReference type="GO" id="GO:0006564">
    <property type="term" value="P:L-serine biosynthetic process"/>
    <property type="evidence" value="ECO:0007669"/>
    <property type="project" value="UniProtKB-KW"/>
</dbReference>
<keyword evidence="7" id="KW-0663">Pyridoxal phosphate</keyword>
<keyword evidence="5 12" id="KW-0028">Amino-acid biosynthesis</keyword>
<dbReference type="PANTHER" id="PTHR43247">
    <property type="entry name" value="PHOSPHOSERINE AMINOTRANSFERASE"/>
    <property type="match status" value="1"/>
</dbReference>
<dbReference type="SUPFAM" id="SSF53383">
    <property type="entry name" value="PLP-dependent transferases"/>
    <property type="match status" value="1"/>
</dbReference>
<gene>
    <name evidence="14" type="ORF">LY90DRAFT_15314</name>
</gene>
<dbReference type="EC" id="2.6.1.52" evidence="12"/>
<dbReference type="CDD" id="cd00611">
    <property type="entry name" value="PSAT_like"/>
    <property type="match status" value="1"/>
</dbReference>
<dbReference type="InterPro" id="IPR015421">
    <property type="entry name" value="PyrdxlP-dep_Trfase_major"/>
</dbReference>
<feature type="domain" description="Aminotransferase class V" evidence="13">
    <location>
        <begin position="13"/>
        <end position="368"/>
    </location>
</feature>
<evidence type="ECO:0000259" key="13">
    <source>
        <dbReference type="Pfam" id="PF00266"/>
    </source>
</evidence>
<keyword evidence="4 12" id="KW-0032">Aminotransferase</keyword>
<dbReference type="Gene3D" id="3.40.640.10">
    <property type="entry name" value="Type I PLP-dependent aspartate aminotransferase-like (Major domain)"/>
    <property type="match status" value="1"/>
</dbReference>
<evidence type="ECO:0000256" key="8">
    <source>
        <dbReference type="ARBA" id="ARBA00023299"/>
    </source>
</evidence>
<dbReference type="InterPro" id="IPR000192">
    <property type="entry name" value="Aminotrans_V_dom"/>
</dbReference>
<dbReference type="InterPro" id="IPR015424">
    <property type="entry name" value="PyrdxlP-dep_Trfase"/>
</dbReference>
<keyword evidence="8 12" id="KW-0718">Serine biosynthesis</keyword>
<dbReference type="OrthoDB" id="1703350at2759"/>
<evidence type="ECO:0000313" key="15">
    <source>
        <dbReference type="Proteomes" id="UP000193920"/>
    </source>
</evidence>
<protein>
    <recommendedName>
        <fullName evidence="12">Phosphoserine aminotransferase</fullName>
        <ecNumber evidence="12">2.6.1.52</ecNumber>
    </recommendedName>
</protein>
<dbReference type="Proteomes" id="UP000193920">
    <property type="component" value="Unassembled WGS sequence"/>
</dbReference>
<evidence type="ECO:0000256" key="2">
    <source>
        <dbReference type="ARBA" id="ARBA00005099"/>
    </source>
</evidence>
<accession>A0A1Y2CGP3</accession>
<dbReference type="FunFam" id="3.90.1150.10:FF:000006">
    <property type="entry name" value="Phosphoserine aminotransferase"/>
    <property type="match status" value="1"/>
</dbReference>
<evidence type="ECO:0000256" key="11">
    <source>
        <dbReference type="RuleBase" id="RU004504"/>
    </source>
</evidence>
<dbReference type="Pfam" id="PF00266">
    <property type="entry name" value="Aminotran_5"/>
    <property type="match status" value="1"/>
</dbReference>
<evidence type="ECO:0000256" key="7">
    <source>
        <dbReference type="ARBA" id="ARBA00022898"/>
    </source>
</evidence>
<proteinExistence type="inferred from homology"/>
<dbReference type="PANTHER" id="PTHR43247:SF1">
    <property type="entry name" value="PHOSPHOSERINE AMINOTRANSFERASE"/>
    <property type="match status" value="1"/>
</dbReference>
<comment type="cofactor">
    <cofactor evidence="1 11">
        <name>pyridoxal 5'-phosphate</name>
        <dbReference type="ChEBI" id="CHEBI:597326"/>
    </cofactor>
</comment>
<dbReference type="FunFam" id="3.40.640.10:FF:000010">
    <property type="entry name" value="Phosphoserine aminotransferase"/>
    <property type="match status" value="1"/>
</dbReference>
<evidence type="ECO:0000256" key="6">
    <source>
        <dbReference type="ARBA" id="ARBA00022679"/>
    </source>
</evidence>
<dbReference type="NCBIfam" id="TIGR01364">
    <property type="entry name" value="serC_1"/>
    <property type="match status" value="1"/>
</dbReference>
<dbReference type="EMBL" id="MCOG01000109">
    <property type="protein sequence ID" value="ORY46218.1"/>
    <property type="molecule type" value="Genomic_DNA"/>
</dbReference>
<keyword evidence="15" id="KW-1185">Reference proteome</keyword>
<evidence type="ECO:0000256" key="10">
    <source>
        <dbReference type="ARBA" id="ARBA00049007"/>
    </source>
</evidence>
<dbReference type="PIRSF" id="PIRSF000525">
    <property type="entry name" value="SerC"/>
    <property type="match status" value="1"/>
</dbReference>
<dbReference type="InterPro" id="IPR022278">
    <property type="entry name" value="Pser_aminoTfrase"/>
</dbReference>
<organism evidence="14 15">
    <name type="scientific">Neocallimastix californiae</name>
    <dbReference type="NCBI Taxonomy" id="1754190"/>
    <lineage>
        <taxon>Eukaryota</taxon>
        <taxon>Fungi</taxon>
        <taxon>Fungi incertae sedis</taxon>
        <taxon>Chytridiomycota</taxon>
        <taxon>Chytridiomycota incertae sedis</taxon>
        <taxon>Neocallimastigomycetes</taxon>
        <taxon>Neocallimastigales</taxon>
        <taxon>Neocallimastigaceae</taxon>
        <taxon>Neocallimastix</taxon>
    </lineage>
</organism>
<evidence type="ECO:0000256" key="1">
    <source>
        <dbReference type="ARBA" id="ARBA00001933"/>
    </source>
</evidence>
<dbReference type="HAMAP" id="MF_00160">
    <property type="entry name" value="SerC_aminotrans_5"/>
    <property type="match status" value="1"/>
</dbReference>
<reference evidence="14 15" key="1">
    <citation type="submission" date="2016-08" db="EMBL/GenBank/DDBJ databases">
        <title>A Parts List for Fungal Cellulosomes Revealed by Comparative Genomics.</title>
        <authorList>
            <consortium name="DOE Joint Genome Institute"/>
            <person name="Haitjema C.H."/>
            <person name="Gilmore S.P."/>
            <person name="Henske J.K."/>
            <person name="Solomon K.V."/>
            <person name="De Groot R."/>
            <person name="Kuo A."/>
            <person name="Mondo S.J."/>
            <person name="Salamov A.A."/>
            <person name="Labutti K."/>
            <person name="Zhao Z."/>
            <person name="Chiniquy J."/>
            <person name="Barry K."/>
            <person name="Brewer H.M."/>
            <person name="Purvine S.O."/>
            <person name="Wright A.T."/>
            <person name="Boxma B."/>
            <person name="Van Alen T."/>
            <person name="Hackstein J.H."/>
            <person name="Baker S.E."/>
            <person name="Grigoriev I.V."/>
            <person name="O'Malley M.A."/>
        </authorList>
    </citation>
    <scope>NUCLEOTIDE SEQUENCE [LARGE SCALE GENOMIC DNA]</scope>
    <source>
        <strain evidence="14 15">G1</strain>
    </source>
</reference>
<evidence type="ECO:0000256" key="9">
    <source>
        <dbReference type="ARBA" id="ARBA00047630"/>
    </source>
</evidence>
<dbReference type="GO" id="GO:0004648">
    <property type="term" value="F:O-phospho-L-serine:2-oxoglutarate aminotransferase activity"/>
    <property type="evidence" value="ECO:0007669"/>
    <property type="project" value="UniProtKB-EC"/>
</dbReference>
<sequence>MVKFYFDKMTKTWNFGAGPAVMPKSVLIKAQKELVDYKGTGMSVMELSHRSKEFDDIINTAESNLRKLLNIPMNYKVLFLQGGATTQFSSIFLNLVGDDINRPCDYMVSGGWSDKAAAEAKRLGANVNYVFNTKAEGFRHIPPKSEWKLSPNASYLYYCDNETVHGVEFQEVPKVNCPVVCDMSSNILSRPFDVTKFDLIMAGAQKNIGPAGLTIVIIKDELIGTRLNPKVPCPILLNYKTHAANRSLYNTPPTFGIYMAGLVFEWLLSIGGVEAISAINTRKANRLYATINKYSNVYKAVVAEDCRSRMNVPFRIIDASGKPSKELEAAFLKGAIARNMVQLKGHRSVGGIRASIYNAMPEEGVEYLCKYMEEFARQKAKL</sequence>
<dbReference type="InterPro" id="IPR015422">
    <property type="entry name" value="PyrdxlP-dep_Trfase_small"/>
</dbReference>
<dbReference type="GO" id="GO:0030170">
    <property type="term" value="F:pyridoxal phosphate binding"/>
    <property type="evidence" value="ECO:0007669"/>
    <property type="project" value="TreeGrafter"/>
</dbReference>
<dbReference type="NCBIfam" id="NF003764">
    <property type="entry name" value="PRK05355.1"/>
    <property type="match status" value="1"/>
</dbReference>
<evidence type="ECO:0000256" key="12">
    <source>
        <dbReference type="RuleBase" id="RU004505"/>
    </source>
</evidence>
<evidence type="ECO:0000256" key="4">
    <source>
        <dbReference type="ARBA" id="ARBA00022576"/>
    </source>
</evidence>
<name>A0A1Y2CGP3_9FUNG</name>
<keyword evidence="6 12" id="KW-0808">Transferase</keyword>
<dbReference type="InterPro" id="IPR020578">
    <property type="entry name" value="Aminotrans_V_PyrdxlP_BS"/>
</dbReference>
<comment type="similarity">
    <text evidence="3">Belongs to the class-V pyridoxal-phosphate-dependent aminotransferase family. SerC subfamily.</text>
</comment>